<dbReference type="GO" id="GO:0009897">
    <property type="term" value="C:external side of plasma membrane"/>
    <property type="evidence" value="ECO:0007669"/>
    <property type="project" value="TreeGrafter"/>
</dbReference>
<dbReference type="InterPro" id="IPR053896">
    <property type="entry name" value="BTN3A2-like_Ig-C"/>
</dbReference>
<dbReference type="InterPro" id="IPR013783">
    <property type="entry name" value="Ig-like_fold"/>
</dbReference>
<dbReference type="OrthoDB" id="9986391at2759"/>
<evidence type="ECO:0000256" key="5">
    <source>
        <dbReference type="ARBA" id="ARBA00022989"/>
    </source>
</evidence>
<evidence type="ECO:0000259" key="10">
    <source>
        <dbReference type="PROSITE" id="PS50835"/>
    </source>
</evidence>
<name>A0A9B0X178_CHRAS</name>
<dbReference type="InterPro" id="IPR036179">
    <property type="entry name" value="Ig-like_dom_sf"/>
</dbReference>
<dbReference type="SMART" id="SM00409">
    <property type="entry name" value="IG"/>
    <property type="match status" value="2"/>
</dbReference>
<dbReference type="AlphaFoldDB" id="A0A9B0X178"/>
<dbReference type="InterPro" id="IPR006574">
    <property type="entry name" value="PRY"/>
</dbReference>
<feature type="domain" description="B30.2/SPRY" evidence="9">
    <location>
        <begin position="300"/>
        <end position="422"/>
    </location>
</feature>
<dbReference type="PROSITE" id="PS50188">
    <property type="entry name" value="B302_SPRY"/>
    <property type="match status" value="1"/>
</dbReference>
<dbReference type="InterPro" id="IPR003599">
    <property type="entry name" value="Ig_sub"/>
</dbReference>
<dbReference type="InterPro" id="IPR013106">
    <property type="entry name" value="Ig_V-set"/>
</dbReference>
<reference evidence="12" key="1">
    <citation type="submission" date="2025-08" db="UniProtKB">
        <authorList>
            <consortium name="RefSeq"/>
        </authorList>
    </citation>
    <scope>IDENTIFICATION</scope>
    <source>
        <tissue evidence="12">Spleen</tissue>
    </source>
</reference>
<dbReference type="FunFam" id="2.60.40.10:FF:000208">
    <property type="entry name" value="Butyrophilin subfamily 1 member A1"/>
    <property type="match status" value="1"/>
</dbReference>
<evidence type="ECO:0000259" key="9">
    <source>
        <dbReference type="PROSITE" id="PS50188"/>
    </source>
</evidence>
<dbReference type="PRINTS" id="PR01407">
    <property type="entry name" value="BUTYPHLNCDUF"/>
</dbReference>
<keyword evidence="7" id="KW-0393">Immunoglobulin domain</keyword>
<keyword evidence="6 8" id="KW-0472">Membrane</keyword>
<dbReference type="CDD" id="cd05713">
    <property type="entry name" value="IgV_MOG_like"/>
    <property type="match status" value="1"/>
</dbReference>
<comment type="similarity">
    <text evidence="2">Belongs to the immunoglobulin superfamily. BTN/MOG family.</text>
</comment>
<dbReference type="Pfam" id="PF13765">
    <property type="entry name" value="PRY"/>
    <property type="match status" value="1"/>
</dbReference>
<dbReference type="GeneID" id="102835689"/>
<keyword evidence="4" id="KW-0732">Signal</keyword>
<dbReference type="SMART" id="SM00589">
    <property type="entry name" value="PRY"/>
    <property type="match status" value="1"/>
</dbReference>
<dbReference type="PROSITE" id="PS50835">
    <property type="entry name" value="IG_LIKE"/>
    <property type="match status" value="2"/>
</dbReference>
<gene>
    <name evidence="12" type="primary">LOC102835689</name>
</gene>
<dbReference type="PANTHER" id="PTHR24100">
    <property type="entry name" value="BUTYROPHILIN"/>
    <property type="match status" value="1"/>
</dbReference>
<evidence type="ECO:0000313" key="11">
    <source>
        <dbReference type="Proteomes" id="UP000504623"/>
    </source>
</evidence>
<evidence type="ECO:0000313" key="12">
    <source>
        <dbReference type="RefSeq" id="XP_006877679.1"/>
    </source>
</evidence>
<dbReference type="SUPFAM" id="SSF48726">
    <property type="entry name" value="Immunoglobulin"/>
    <property type="match status" value="2"/>
</dbReference>
<evidence type="ECO:0000256" key="6">
    <source>
        <dbReference type="ARBA" id="ARBA00023136"/>
    </source>
</evidence>
<accession>A0A9B0X178</accession>
<dbReference type="RefSeq" id="XP_006877679.1">
    <property type="nucleotide sequence ID" value="XM_006877617.1"/>
</dbReference>
<evidence type="ECO:0000256" key="2">
    <source>
        <dbReference type="ARBA" id="ARBA00007591"/>
    </source>
</evidence>
<keyword evidence="11" id="KW-1185">Reference proteome</keyword>
<protein>
    <submittedName>
        <fullName evidence="12">Butyrophilin-like protein 1-like</fullName>
    </submittedName>
</protein>
<dbReference type="InterPro" id="IPR050504">
    <property type="entry name" value="IgSF_BTN/MOG"/>
</dbReference>
<dbReference type="Pfam" id="PF22705">
    <property type="entry name" value="C2-set_3"/>
    <property type="match status" value="1"/>
</dbReference>
<dbReference type="GO" id="GO:0001817">
    <property type="term" value="P:regulation of cytokine production"/>
    <property type="evidence" value="ECO:0007669"/>
    <property type="project" value="TreeGrafter"/>
</dbReference>
<evidence type="ECO:0000256" key="8">
    <source>
        <dbReference type="SAM" id="Phobius"/>
    </source>
</evidence>
<keyword evidence="5 8" id="KW-1133">Transmembrane helix</keyword>
<dbReference type="InterPro" id="IPR043136">
    <property type="entry name" value="B30.2/SPRY_sf"/>
</dbReference>
<dbReference type="Pfam" id="PF00622">
    <property type="entry name" value="SPRY"/>
    <property type="match status" value="1"/>
</dbReference>
<dbReference type="Pfam" id="PF07686">
    <property type="entry name" value="V-set"/>
    <property type="match status" value="1"/>
</dbReference>
<feature type="transmembrane region" description="Helical" evidence="8">
    <location>
        <begin position="226"/>
        <end position="248"/>
    </location>
</feature>
<dbReference type="InterPro" id="IPR003879">
    <property type="entry name" value="Butyrophylin_SPRY"/>
</dbReference>
<evidence type="ECO:0000256" key="7">
    <source>
        <dbReference type="ARBA" id="ARBA00023319"/>
    </source>
</evidence>
<proteinExistence type="inferred from homology"/>
<dbReference type="GO" id="GO:0005102">
    <property type="term" value="F:signaling receptor binding"/>
    <property type="evidence" value="ECO:0007669"/>
    <property type="project" value="TreeGrafter"/>
</dbReference>
<dbReference type="Gene3D" id="2.60.40.10">
    <property type="entry name" value="Immunoglobulins"/>
    <property type="match status" value="2"/>
</dbReference>
<evidence type="ECO:0000256" key="3">
    <source>
        <dbReference type="ARBA" id="ARBA00022692"/>
    </source>
</evidence>
<dbReference type="InterPro" id="IPR003877">
    <property type="entry name" value="SPRY_dom"/>
</dbReference>
<comment type="subcellular location">
    <subcellularLocation>
        <location evidence="1">Membrane</location>
        <topology evidence="1">Single-pass type I membrane protein</topology>
    </subcellularLocation>
</comment>
<keyword evidence="3 8" id="KW-0812">Transmembrane</keyword>
<dbReference type="PANTHER" id="PTHR24100:SF64">
    <property type="entry name" value="BUTYROPHILIN, SUBFAMILY 3, MEMBER A3-RELATED"/>
    <property type="match status" value="1"/>
</dbReference>
<evidence type="ECO:0000256" key="1">
    <source>
        <dbReference type="ARBA" id="ARBA00004479"/>
    </source>
</evidence>
<feature type="domain" description="Ig-like" evidence="10">
    <location>
        <begin position="22"/>
        <end position="121"/>
    </location>
</feature>
<dbReference type="Gene3D" id="2.60.120.920">
    <property type="match status" value="1"/>
</dbReference>
<dbReference type="SMART" id="SM00406">
    <property type="entry name" value="IGv"/>
    <property type="match status" value="1"/>
</dbReference>
<organism evidence="11 12">
    <name type="scientific">Chrysochloris asiatica</name>
    <name type="common">Cape golden mole</name>
    <dbReference type="NCBI Taxonomy" id="185453"/>
    <lineage>
        <taxon>Eukaryota</taxon>
        <taxon>Metazoa</taxon>
        <taxon>Chordata</taxon>
        <taxon>Craniata</taxon>
        <taxon>Vertebrata</taxon>
        <taxon>Euteleostomi</taxon>
        <taxon>Mammalia</taxon>
        <taxon>Eutheria</taxon>
        <taxon>Afrotheria</taxon>
        <taxon>Chrysochloridae</taxon>
        <taxon>Chrysochlorinae</taxon>
        <taxon>Chrysochloris</taxon>
    </lineage>
</organism>
<dbReference type="InterPro" id="IPR007110">
    <property type="entry name" value="Ig-like_dom"/>
</dbReference>
<dbReference type="InterPro" id="IPR001870">
    <property type="entry name" value="B30.2/SPRY"/>
</dbReference>
<evidence type="ECO:0000256" key="4">
    <source>
        <dbReference type="ARBA" id="ARBA00022729"/>
    </source>
</evidence>
<dbReference type="GO" id="GO:0050852">
    <property type="term" value="P:T cell receptor signaling pathway"/>
    <property type="evidence" value="ECO:0007669"/>
    <property type="project" value="TreeGrafter"/>
</dbReference>
<dbReference type="FunFam" id="2.60.40.10:FF:000088">
    <property type="entry name" value="Butyrophilin subfamily 1 member A1"/>
    <property type="match status" value="1"/>
</dbReference>
<dbReference type="Proteomes" id="UP000504623">
    <property type="component" value="Unplaced"/>
</dbReference>
<dbReference type="SUPFAM" id="SSF49899">
    <property type="entry name" value="Concanavalin A-like lectins/glucanases"/>
    <property type="match status" value="1"/>
</dbReference>
<sequence>MSVSTEKFQVIGPVDPIVAVLGGAITLPCSLSPAMNAENMELRWFRSIFSEVVFIYQNQQEQKEKQMPQYKGRTSLVRDFLTQGVAAVLIDRIQASDDGLYICFFKNGDFYGEAPLEVKVAGVGSDPQVHIEGPQEDGIHVVCTASGWFPKPQVQWRDPSREKFLAFSEVHAQDAEGLFSVEASLVVRDSSVRNVTCSIFNPILVQEKVKAIFIPEPFFPQASFPWMQVFVVSLTMLMLLSLGAGYFLQKEHSAKVQEWKVWKTLQQAKEEEEKEWKLAMKEADEFQRDLVSLGVCSLSAWRKAQLYADWRKEHFQIWSVTLDPDSAHPYLALSQENMRVTMKDNCEDLSDDRCSVLGAKGIMSGRCYWEIEISNRYLSKWAVGVCREDVDRNRKFIERPRKGFWAVGYTLGSGSVKPPQIS</sequence>
<dbReference type="InterPro" id="IPR013320">
    <property type="entry name" value="ConA-like_dom_sf"/>
</dbReference>
<feature type="domain" description="Ig-like" evidence="10">
    <location>
        <begin position="127"/>
        <end position="210"/>
    </location>
</feature>